<comment type="caution">
    <text evidence="1">The sequence shown here is derived from an EMBL/GenBank/DDBJ whole genome shotgun (WGS) entry which is preliminary data.</text>
</comment>
<dbReference type="EMBL" id="JAEAOA010000314">
    <property type="protein sequence ID" value="KAK3605507.1"/>
    <property type="molecule type" value="Genomic_DNA"/>
</dbReference>
<sequence length="123" mass="13880">MLCWQLKRHEHVSRKVAAWTDGDSTRRGHLIISNLLVVSAILLKVKRNLQLNTSVHRSDIPAHSEDASHRNQLADLSCSESVERRACARADEIEILARVDPAAFASILTKNTHLLLLFCTQEF</sequence>
<gene>
    <name evidence="1" type="ORF">CHS0354_004059</name>
</gene>
<evidence type="ECO:0000313" key="1">
    <source>
        <dbReference type="EMBL" id="KAK3605507.1"/>
    </source>
</evidence>
<protein>
    <submittedName>
        <fullName evidence="1">Uncharacterized protein</fullName>
    </submittedName>
</protein>
<accession>A0AAE0W9K9</accession>
<proteinExistence type="predicted"/>
<dbReference type="Proteomes" id="UP001195483">
    <property type="component" value="Unassembled WGS sequence"/>
</dbReference>
<organism evidence="1 2">
    <name type="scientific">Potamilus streckersoni</name>
    <dbReference type="NCBI Taxonomy" id="2493646"/>
    <lineage>
        <taxon>Eukaryota</taxon>
        <taxon>Metazoa</taxon>
        <taxon>Spiralia</taxon>
        <taxon>Lophotrochozoa</taxon>
        <taxon>Mollusca</taxon>
        <taxon>Bivalvia</taxon>
        <taxon>Autobranchia</taxon>
        <taxon>Heteroconchia</taxon>
        <taxon>Palaeoheterodonta</taxon>
        <taxon>Unionida</taxon>
        <taxon>Unionoidea</taxon>
        <taxon>Unionidae</taxon>
        <taxon>Ambleminae</taxon>
        <taxon>Lampsilini</taxon>
        <taxon>Potamilus</taxon>
    </lineage>
</organism>
<reference evidence="1" key="3">
    <citation type="submission" date="2023-05" db="EMBL/GenBank/DDBJ databases">
        <authorList>
            <person name="Smith C.H."/>
        </authorList>
    </citation>
    <scope>NUCLEOTIDE SEQUENCE</scope>
    <source>
        <strain evidence="1">CHS0354</strain>
        <tissue evidence="1">Mantle</tissue>
    </source>
</reference>
<keyword evidence="2" id="KW-1185">Reference proteome</keyword>
<name>A0AAE0W9K9_9BIVA</name>
<reference evidence="1" key="1">
    <citation type="journal article" date="2021" name="Genome Biol. Evol.">
        <title>A High-Quality Reference Genome for a Parasitic Bivalve with Doubly Uniparental Inheritance (Bivalvia: Unionida).</title>
        <authorList>
            <person name="Smith C.H."/>
        </authorList>
    </citation>
    <scope>NUCLEOTIDE SEQUENCE</scope>
    <source>
        <strain evidence="1">CHS0354</strain>
    </source>
</reference>
<reference evidence="1" key="2">
    <citation type="journal article" date="2021" name="Genome Biol. Evol.">
        <title>Developing a high-quality reference genome for a parasitic bivalve with doubly uniparental inheritance (Bivalvia: Unionida).</title>
        <authorList>
            <person name="Smith C.H."/>
        </authorList>
    </citation>
    <scope>NUCLEOTIDE SEQUENCE</scope>
    <source>
        <strain evidence="1">CHS0354</strain>
        <tissue evidence="1">Mantle</tissue>
    </source>
</reference>
<evidence type="ECO:0000313" key="2">
    <source>
        <dbReference type="Proteomes" id="UP001195483"/>
    </source>
</evidence>
<dbReference type="AlphaFoldDB" id="A0AAE0W9K9"/>